<dbReference type="OMA" id="SKSIMAC"/>
<reference evidence="1" key="1">
    <citation type="submission" date="2021-01" db="EMBL/GenBank/DDBJ databases">
        <authorList>
            <consortium name="Genoscope - CEA"/>
            <person name="William W."/>
        </authorList>
    </citation>
    <scope>NUCLEOTIDE SEQUENCE</scope>
</reference>
<dbReference type="AlphaFoldDB" id="A0A8S1L764"/>
<keyword evidence="2" id="KW-1185">Reference proteome</keyword>
<evidence type="ECO:0000313" key="2">
    <source>
        <dbReference type="Proteomes" id="UP000688137"/>
    </source>
</evidence>
<accession>A0A8S1L764</accession>
<proteinExistence type="predicted"/>
<name>A0A8S1L764_PARPR</name>
<comment type="caution">
    <text evidence="1">The sequence shown here is derived from an EMBL/GenBank/DDBJ whole genome shotgun (WGS) entry which is preliminary data.</text>
</comment>
<organism evidence="1 2">
    <name type="scientific">Paramecium primaurelia</name>
    <dbReference type="NCBI Taxonomy" id="5886"/>
    <lineage>
        <taxon>Eukaryota</taxon>
        <taxon>Sar</taxon>
        <taxon>Alveolata</taxon>
        <taxon>Ciliophora</taxon>
        <taxon>Intramacronucleata</taxon>
        <taxon>Oligohymenophorea</taxon>
        <taxon>Peniculida</taxon>
        <taxon>Parameciidae</taxon>
        <taxon>Paramecium</taxon>
    </lineage>
</organism>
<evidence type="ECO:0000313" key="1">
    <source>
        <dbReference type="EMBL" id="CAD8062531.1"/>
    </source>
</evidence>
<gene>
    <name evidence="1" type="ORF">PPRIM_AZ9-3.1.T0330183</name>
</gene>
<dbReference type="EMBL" id="CAJJDM010000032">
    <property type="protein sequence ID" value="CAD8062531.1"/>
    <property type="molecule type" value="Genomic_DNA"/>
</dbReference>
<dbReference type="Proteomes" id="UP000688137">
    <property type="component" value="Unassembled WGS sequence"/>
</dbReference>
<protein>
    <submittedName>
        <fullName evidence="1">Uncharacterized protein</fullName>
    </submittedName>
</protein>
<sequence>MKNSKKTNKFQIHRQQHQIHLQNVIYPETNNKPLCKLFENNNNQQTISKEVINKSKSIMACKKSLQLLSLILQQQSQRQLKKVNLNQPAVYKSLIIRRSLPAVKPSNQPIISCREKKSYSVQQSRRYSNSQNKINISMRETKLGPWEEE</sequence>